<comment type="caution">
    <text evidence="2">The sequence shown here is derived from an EMBL/GenBank/DDBJ whole genome shotgun (WGS) entry which is preliminary data.</text>
</comment>
<protein>
    <submittedName>
        <fullName evidence="2">Uncharacterized protein</fullName>
    </submittedName>
</protein>
<gene>
    <name evidence="2" type="ORF">Pph01_05790</name>
</gene>
<accession>A0A8J3TZR5</accession>
<dbReference type="EMBL" id="BOOP01000003">
    <property type="protein sequence ID" value="GII35576.1"/>
    <property type="molecule type" value="Genomic_DNA"/>
</dbReference>
<feature type="region of interest" description="Disordered" evidence="1">
    <location>
        <begin position="1"/>
        <end position="48"/>
    </location>
</feature>
<dbReference type="Proteomes" id="UP000622547">
    <property type="component" value="Unassembled WGS sequence"/>
</dbReference>
<organism evidence="2 3">
    <name type="scientific">Planotetraspora phitsanulokensis</name>
    <dbReference type="NCBI Taxonomy" id="575192"/>
    <lineage>
        <taxon>Bacteria</taxon>
        <taxon>Bacillati</taxon>
        <taxon>Actinomycetota</taxon>
        <taxon>Actinomycetes</taxon>
        <taxon>Streptosporangiales</taxon>
        <taxon>Streptosporangiaceae</taxon>
        <taxon>Planotetraspora</taxon>
    </lineage>
</organism>
<feature type="compositionally biased region" description="Basic and acidic residues" evidence="1">
    <location>
        <begin position="24"/>
        <end position="34"/>
    </location>
</feature>
<feature type="compositionally biased region" description="Polar residues" evidence="1">
    <location>
        <begin position="35"/>
        <end position="45"/>
    </location>
</feature>
<dbReference type="AlphaFoldDB" id="A0A8J3TZR5"/>
<proteinExistence type="predicted"/>
<evidence type="ECO:0000256" key="1">
    <source>
        <dbReference type="SAM" id="MobiDB-lite"/>
    </source>
</evidence>
<evidence type="ECO:0000313" key="2">
    <source>
        <dbReference type="EMBL" id="GII35576.1"/>
    </source>
</evidence>
<evidence type="ECO:0000313" key="3">
    <source>
        <dbReference type="Proteomes" id="UP000622547"/>
    </source>
</evidence>
<reference evidence="2 3" key="1">
    <citation type="submission" date="2021-01" db="EMBL/GenBank/DDBJ databases">
        <title>Whole genome shotgun sequence of Planotetraspora phitsanulokensis NBRC 104273.</title>
        <authorList>
            <person name="Komaki H."/>
            <person name="Tamura T."/>
        </authorList>
    </citation>
    <scope>NUCLEOTIDE SEQUENCE [LARGE SCALE GENOMIC DNA]</scope>
    <source>
        <strain evidence="2 3">NBRC 104273</strain>
    </source>
</reference>
<keyword evidence="3" id="KW-1185">Reference proteome</keyword>
<sequence>MLRHARDRGHRHEDGGPDDLDSQDEGRLADDTADKSPTQDPTSKNEIIDRYLTNSYITSADRGSRMLEGRTVLWSDEF</sequence>
<name>A0A8J3TZR5_9ACTN</name>